<evidence type="ECO:0000313" key="1">
    <source>
        <dbReference type="EMBL" id="MBB3930103.1"/>
    </source>
</evidence>
<sequence>MLLASSGIALACEDALHAVAPGGGSASALQRAGLAPNGVAASAAAWTRVPPKTTAATPVVALDARSLRAGLHAAPLQLADTN</sequence>
<accession>A0A840ALG9</accession>
<gene>
    <name evidence="1" type="ORF">GGR25_001142</name>
</gene>
<evidence type="ECO:0000313" key="2">
    <source>
        <dbReference type="Proteomes" id="UP000553963"/>
    </source>
</evidence>
<dbReference type="EMBL" id="JACIDS010000002">
    <property type="protein sequence ID" value="MBB3930103.1"/>
    <property type="molecule type" value="Genomic_DNA"/>
</dbReference>
<protein>
    <submittedName>
        <fullName evidence="1">Uncharacterized protein</fullName>
    </submittedName>
</protein>
<comment type="caution">
    <text evidence="1">The sequence shown here is derived from an EMBL/GenBank/DDBJ whole genome shotgun (WGS) entry which is preliminary data.</text>
</comment>
<dbReference type="AlphaFoldDB" id="A0A840ALG9"/>
<reference evidence="1 2" key="1">
    <citation type="submission" date="2020-08" db="EMBL/GenBank/DDBJ databases">
        <title>Genomic Encyclopedia of Type Strains, Phase IV (KMG-IV): sequencing the most valuable type-strain genomes for metagenomic binning, comparative biology and taxonomic classification.</title>
        <authorList>
            <person name="Goeker M."/>
        </authorList>
    </citation>
    <scope>NUCLEOTIDE SEQUENCE [LARGE SCALE GENOMIC DNA]</scope>
    <source>
        <strain evidence="1 2">DSM 25966</strain>
    </source>
</reference>
<dbReference type="Proteomes" id="UP000553963">
    <property type="component" value="Unassembled WGS sequence"/>
</dbReference>
<keyword evidence="2" id="KW-1185">Reference proteome</keyword>
<dbReference type="RefSeq" id="WP_183397795.1">
    <property type="nucleotide sequence ID" value="NZ_JACIDS010000002.1"/>
</dbReference>
<organism evidence="1 2">
    <name type="scientific">Kaistia hirudinis</name>
    <dbReference type="NCBI Taxonomy" id="1293440"/>
    <lineage>
        <taxon>Bacteria</taxon>
        <taxon>Pseudomonadati</taxon>
        <taxon>Pseudomonadota</taxon>
        <taxon>Alphaproteobacteria</taxon>
        <taxon>Hyphomicrobiales</taxon>
        <taxon>Kaistiaceae</taxon>
        <taxon>Kaistia</taxon>
    </lineage>
</organism>
<proteinExistence type="predicted"/>
<name>A0A840ALG9_9HYPH</name>